<dbReference type="EMBL" id="GEDG01015697">
    <property type="protein sequence ID" value="JAP23232.1"/>
    <property type="molecule type" value="Transcribed_RNA"/>
</dbReference>
<dbReference type="AlphaFoldDB" id="A0A0V0HTN6"/>
<sequence>MKELTLQMKCLMKVRDLDQKLILSSSDSFYMYLHGERSLAIPIVINKFTNTSAIEKGNYTNICPFSDKIGMVQRRLA</sequence>
<name>A0A0V0HTN6_SOLCH</name>
<evidence type="ECO:0000313" key="1">
    <source>
        <dbReference type="EMBL" id="JAP23232.1"/>
    </source>
</evidence>
<proteinExistence type="predicted"/>
<protein>
    <submittedName>
        <fullName evidence="1">Putative ovule protein</fullName>
    </submittedName>
</protein>
<reference evidence="1" key="1">
    <citation type="submission" date="2015-12" db="EMBL/GenBank/DDBJ databases">
        <title>Gene expression during late stages of embryo sac development: a critical building block for successful pollen-pistil interactions.</title>
        <authorList>
            <person name="Liu Y."/>
            <person name="Joly V."/>
            <person name="Sabar M."/>
            <person name="Matton D.P."/>
        </authorList>
    </citation>
    <scope>NUCLEOTIDE SEQUENCE</scope>
</reference>
<accession>A0A0V0HTN6</accession>
<organism evidence="1">
    <name type="scientific">Solanum chacoense</name>
    <name type="common">Chaco potato</name>
    <dbReference type="NCBI Taxonomy" id="4108"/>
    <lineage>
        <taxon>Eukaryota</taxon>
        <taxon>Viridiplantae</taxon>
        <taxon>Streptophyta</taxon>
        <taxon>Embryophyta</taxon>
        <taxon>Tracheophyta</taxon>
        <taxon>Spermatophyta</taxon>
        <taxon>Magnoliopsida</taxon>
        <taxon>eudicotyledons</taxon>
        <taxon>Gunneridae</taxon>
        <taxon>Pentapetalae</taxon>
        <taxon>asterids</taxon>
        <taxon>lamiids</taxon>
        <taxon>Solanales</taxon>
        <taxon>Solanaceae</taxon>
        <taxon>Solanoideae</taxon>
        <taxon>Solaneae</taxon>
        <taxon>Solanum</taxon>
    </lineage>
</organism>